<dbReference type="EC" id="3.1.26.4" evidence="6"/>
<evidence type="ECO:0000256" key="8">
    <source>
        <dbReference type="ARBA" id="ARBA00022490"/>
    </source>
</evidence>
<dbReference type="Gene3D" id="3.30.420.10">
    <property type="entry name" value="Ribonuclease H-like superfamily/Ribonuclease H"/>
    <property type="match status" value="1"/>
</dbReference>
<evidence type="ECO:0000313" key="15">
    <source>
        <dbReference type="EMBL" id="VAV88063.1"/>
    </source>
</evidence>
<evidence type="ECO:0000256" key="3">
    <source>
        <dbReference type="ARBA" id="ARBA00001946"/>
    </source>
</evidence>
<dbReference type="CDD" id="cd07182">
    <property type="entry name" value="RNase_HII_bacteria_HII_like"/>
    <property type="match status" value="1"/>
</dbReference>
<dbReference type="GO" id="GO:0043137">
    <property type="term" value="P:DNA replication, removal of RNA primer"/>
    <property type="evidence" value="ECO:0007669"/>
    <property type="project" value="TreeGrafter"/>
</dbReference>
<comment type="cofactor">
    <cofactor evidence="2">
        <name>Mn(2+)</name>
        <dbReference type="ChEBI" id="CHEBI:29035"/>
    </cofactor>
</comment>
<comment type="subcellular location">
    <subcellularLocation>
        <location evidence="4">Cytoplasm</location>
    </subcellularLocation>
</comment>
<keyword evidence="11" id="KW-0255">Endonuclease</keyword>
<dbReference type="InterPro" id="IPR024567">
    <property type="entry name" value="RNase_HII/HIII_dom"/>
</dbReference>
<keyword evidence="8" id="KW-0963">Cytoplasm</keyword>
<gene>
    <name evidence="15" type="ORF">MNBD_ALPHA02-1638</name>
</gene>
<dbReference type="GO" id="GO:0003723">
    <property type="term" value="F:RNA binding"/>
    <property type="evidence" value="ECO:0007669"/>
    <property type="project" value="InterPro"/>
</dbReference>
<dbReference type="GO" id="GO:0032299">
    <property type="term" value="C:ribonuclease H2 complex"/>
    <property type="evidence" value="ECO:0007669"/>
    <property type="project" value="TreeGrafter"/>
</dbReference>
<dbReference type="AlphaFoldDB" id="A0A3B0RU74"/>
<dbReference type="GO" id="GO:0004523">
    <property type="term" value="F:RNA-DNA hybrid ribonuclease activity"/>
    <property type="evidence" value="ECO:0007669"/>
    <property type="project" value="UniProtKB-EC"/>
</dbReference>
<dbReference type="PANTHER" id="PTHR10954">
    <property type="entry name" value="RIBONUCLEASE H2 SUBUNIT A"/>
    <property type="match status" value="1"/>
</dbReference>
<keyword evidence="12 15" id="KW-0378">Hydrolase</keyword>
<evidence type="ECO:0000259" key="14">
    <source>
        <dbReference type="PROSITE" id="PS51975"/>
    </source>
</evidence>
<dbReference type="GO" id="GO:0005737">
    <property type="term" value="C:cytoplasm"/>
    <property type="evidence" value="ECO:0007669"/>
    <property type="project" value="UniProtKB-SubCell"/>
</dbReference>
<protein>
    <recommendedName>
        <fullName evidence="7">Ribonuclease HII</fullName>
        <ecNumber evidence="6">3.1.26.4</ecNumber>
    </recommendedName>
</protein>
<keyword evidence="10" id="KW-0479">Metal-binding</keyword>
<evidence type="ECO:0000256" key="2">
    <source>
        <dbReference type="ARBA" id="ARBA00001936"/>
    </source>
</evidence>
<evidence type="ECO:0000256" key="10">
    <source>
        <dbReference type="ARBA" id="ARBA00022723"/>
    </source>
</evidence>
<accession>A0A3B0RU74</accession>
<comment type="cofactor">
    <cofactor evidence="3">
        <name>Mg(2+)</name>
        <dbReference type="ChEBI" id="CHEBI:18420"/>
    </cofactor>
</comment>
<evidence type="ECO:0000256" key="1">
    <source>
        <dbReference type="ARBA" id="ARBA00000077"/>
    </source>
</evidence>
<keyword evidence="13" id="KW-0464">Manganese</keyword>
<dbReference type="PROSITE" id="PS51975">
    <property type="entry name" value="RNASE_H_2"/>
    <property type="match status" value="1"/>
</dbReference>
<reference evidence="15" key="1">
    <citation type="submission" date="2018-06" db="EMBL/GenBank/DDBJ databases">
        <authorList>
            <person name="Zhirakovskaya E."/>
        </authorList>
    </citation>
    <scope>NUCLEOTIDE SEQUENCE</scope>
</reference>
<dbReference type="SUPFAM" id="SSF53098">
    <property type="entry name" value="Ribonuclease H-like"/>
    <property type="match status" value="1"/>
</dbReference>
<dbReference type="EMBL" id="UOED01000031">
    <property type="protein sequence ID" value="VAV88063.1"/>
    <property type="molecule type" value="Genomic_DNA"/>
</dbReference>
<dbReference type="NCBIfam" id="NF000595">
    <property type="entry name" value="PRK00015.1-3"/>
    <property type="match status" value="1"/>
</dbReference>
<dbReference type="InterPro" id="IPR001352">
    <property type="entry name" value="RNase_HII/HIII"/>
</dbReference>
<sequence length="214" mass="23069">MNNKGTSISSQGPTYALEQQLDGIICGVDEVGRGPWAGPVLTAAVILNPDNIPVGLNDSKKLTAKKRETLYPLIMETAHVGFGEASVEEIDQHNILQATLMAMARAVENLEIKPDHALVDGNRAPKLICPVTCVKKGDSLSLSIAAASIVAKVKRDFLMAKLGEIYPEYGWAKNAGYGTAHHQKALSLVGPSRFHRKSFAPISKLITQGIPIRY</sequence>
<dbReference type="HAMAP" id="MF_00052_B">
    <property type="entry name" value="RNase_HII_B"/>
    <property type="match status" value="1"/>
</dbReference>
<organism evidence="15">
    <name type="scientific">hydrothermal vent metagenome</name>
    <dbReference type="NCBI Taxonomy" id="652676"/>
    <lineage>
        <taxon>unclassified sequences</taxon>
        <taxon>metagenomes</taxon>
        <taxon>ecological metagenomes</taxon>
    </lineage>
</organism>
<dbReference type="InterPro" id="IPR012337">
    <property type="entry name" value="RNaseH-like_sf"/>
</dbReference>
<evidence type="ECO:0000256" key="5">
    <source>
        <dbReference type="ARBA" id="ARBA00007383"/>
    </source>
</evidence>
<evidence type="ECO:0000256" key="12">
    <source>
        <dbReference type="ARBA" id="ARBA00022801"/>
    </source>
</evidence>
<dbReference type="PANTHER" id="PTHR10954:SF18">
    <property type="entry name" value="RIBONUCLEASE HII"/>
    <property type="match status" value="1"/>
</dbReference>
<dbReference type="GO" id="GO:0006298">
    <property type="term" value="P:mismatch repair"/>
    <property type="evidence" value="ECO:0007669"/>
    <property type="project" value="TreeGrafter"/>
</dbReference>
<keyword evidence="9" id="KW-0540">Nuclease</keyword>
<evidence type="ECO:0000256" key="7">
    <source>
        <dbReference type="ARBA" id="ARBA00019179"/>
    </source>
</evidence>
<proteinExistence type="inferred from homology"/>
<evidence type="ECO:0000256" key="9">
    <source>
        <dbReference type="ARBA" id="ARBA00022722"/>
    </source>
</evidence>
<comment type="catalytic activity">
    <reaction evidence="1">
        <text>Endonucleolytic cleavage to 5'-phosphomonoester.</text>
        <dbReference type="EC" id="3.1.26.4"/>
    </reaction>
</comment>
<evidence type="ECO:0000256" key="4">
    <source>
        <dbReference type="ARBA" id="ARBA00004496"/>
    </source>
</evidence>
<dbReference type="Pfam" id="PF01351">
    <property type="entry name" value="RNase_HII"/>
    <property type="match status" value="1"/>
</dbReference>
<name>A0A3B0RU74_9ZZZZ</name>
<dbReference type="GO" id="GO:0046872">
    <property type="term" value="F:metal ion binding"/>
    <property type="evidence" value="ECO:0007669"/>
    <property type="project" value="UniProtKB-KW"/>
</dbReference>
<comment type="similarity">
    <text evidence="5">Belongs to the RNase HII family.</text>
</comment>
<evidence type="ECO:0000256" key="13">
    <source>
        <dbReference type="ARBA" id="ARBA00023211"/>
    </source>
</evidence>
<dbReference type="InterPro" id="IPR022898">
    <property type="entry name" value="RNase_HII"/>
</dbReference>
<evidence type="ECO:0000256" key="11">
    <source>
        <dbReference type="ARBA" id="ARBA00022759"/>
    </source>
</evidence>
<evidence type="ECO:0000256" key="6">
    <source>
        <dbReference type="ARBA" id="ARBA00012180"/>
    </source>
</evidence>
<feature type="domain" description="RNase H type-2" evidence="14">
    <location>
        <begin position="23"/>
        <end position="211"/>
    </location>
</feature>
<dbReference type="InterPro" id="IPR036397">
    <property type="entry name" value="RNaseH_sf"/>
</dbReference>